<evidence type="ECO:0000259" key="4">
    <source>
        <dbReference type="Pfam" id="PF08669"/>
    </source>
</evidence>
<proteinExistence type="predicted"/>
<evidence type="ECO:0008006" key="7">
    <source>
        <dbReference type="Google" id="ProtNLM"/>
    </source>
</evidence>
<dbReference type="Gene3D" id="3.30.1360.120">
    <property type="entry name" value="Probable tRNA modification gtpase trme, domain 1"/>
    <property type="match status" value="1"/>
</dbReference>
<keyword evidence="1" id="KW-0808">Transferase</keyword>
<accession>N9L894</accession>
<feature type="binding site" evidence="2">
    <location>
        <position position="69"/>
    </location>
    <ligand>
        <name>substrate</name>
    </ligand>
</feature>
<dbReference type="Proteomes" id="UP000013021">
    <property type="component" value="Unassembled WGS sequence"/>
</dbReference>
<feature type="domain" description="GCVT N-terminal" evidence="3">
    <location>
        <begin position="7"/>
        <end position="135"/>
    </location>
</feature>
<dbReference type="HOGENOM" id="CLU_1131673_0_0_6"/>
<dbReference type="InterPro" id="IPR028896">
    <property type="entry name" value="GcvT/YgfZ/DmdA"/>
</dbReference>
<dbReference type="EMBL" id="APRE01000009">
    <property type="protein sequence ID" value="ENW77000.1"/>
    <property type="molecule type" value="Genomic_DNA"/>
</dbReference>
<dbReference type="SUPFAM" id="SSF101790">
    <property type="entry name" value="Aminomethyltransferase beta-barrel domain"/>
    <property type="match status" value="1"/>
</dbReference>
<dbReference type="InterPro" id="IPR029043">
    <property type="entry name" value="GcvT/YgfZ_C"/>
</dbReference>
<dbReference type="InterPro" id="IPR006222">
    <property type="entry name" value="GCVT_N"/>
</dbReference>
<feature type="domain" description="Aminomethyltransferase C-terminal" evidence="4">
    <location>
        <begin position="157"/>
        <end position="237"/>
    </location>
</feature>
<dbReference type="PATRIC" id="fig|1217629.3.peg.508"/>
<dbReference type="Gene3D" id="2.40.30.110">
    <property type="entry name" value="Aminomethyltransferase beta-barrel domains"/>
    <property type="match status" value="1"/>
</dbReference>
<dbReference type="Pfam" id="PF08669">
    <property type="entry name" value="GCV_T_C"/>
    <property type="match status" value="1"/>
</dbReference>
<dbReference type="AlphaFoldDB" id="N9L894"/>
<sequence length="245" mass="27139">MVICNSAHNIAVQGPHSRALLQQLIWTPEHQPSVEKLAWFHFTLGKLGGTDGIPVMVSRTGYTGELGFEVWCHPSHAEQLWDAVWQEGQQYNIAPLGFDALDLLRIEAGLIFAQHEFSAETNPYEAGIGFTVPMKTKEEDFIGKQAMKNQAPESRHKLMGLVLEGNEAVQHGDLVYVGRFPVGVVTSAANSPVLQQQIALCRLAPQYALTDTAVEVGQLDGLKKRLKAKVVELPFYDPQRLRVKS</sequence>
<dbReference type="InterPro" id="IPR013977">
    <property type="entry name" value="GcvT_C"/>
</dbReference>
<name>N9L894_ACIBA</name>
<keyword evidence="1" id="KW-0032">Aminotransferase</keyword>
<reference evidence="5 6" key="1">
    <citation type="submission" date="2013-02" db="EMBL/GenBank/DDBJ databases">
        <title>The Genome Sequence of Acinetobacter baumannii NIPH 80.</title>
        <authorList>
            <consortium name="The Broad Institute Genome Sequencing Platform"/>
            <consortium name="The Broad Institute Genome Sequencing Center for Infectious Disease"/>
            <person name="Cerqueira G."/>
            <person name="Feldgarden M."/>
            <person name="Courvalin P."/>
            <person name="Perichon B."/>
            <person name="Grillot-Courvalin C."/>
            <person name="Clermont D."/>
            <person name="Rocha E."/>
            <person name="Yoon E.-J."/>
            <person name="Nemec A."/>
            <person name="Walker B."/>
            <person name="Young S.K."/>
            <person name="Zeng Q."/>
            <person name="Gargeya S."/>
            <person name="Fitzgerald M."/>
            <person name="Haas B."/>
            <person name="Abouelleil A."/>
            <person name="Alvarado L."/>
            <person name="Arachchi H.M."/>
            <person name="Berlin A.M."/>
            <person name="Chapman S.B."/>
            <person name="Dewar J."/>
            <person name="Goldberg J."/>
            <person name="Griggs A."/>
            <person name="Gujja S."/>
            <person name="Hansen M."/>
            <person name="Howarth C."/>
            <person name="Imamovic A."/>
            <person name="Larimer J."/>
            <person name="McCowan C."/>
            <person name="Murphy C."/>
            <person name="Neiman D."/>
            <person name="Pearson M."/>
            <person name="Priest M."/>
            <person name="Roberts A."/>
            <person name="Saif S."/>
            <person name="Shea T."/>
            <person name="Sisk P."/>
            <person name="Sykes S."/>
            <person name="Wortman J."/>
            <person name="Nusbaum C."/>
            <person name="Birren B."/>
        </authorList>
    </citation>
    <scope>NUCLEOTIDE SEQUENCE [LARGE SCALE GENOMIC DNA]</scope>
    <source>
        <strain evidence="5 6">NIPH 80</strain>
    </source>
</reference>
<dbReference type="Pfam" id="PF01571">
    <property type="entry name" value="GCV_T"/>
    <property type="match status" value="1"/>
</dbReference>
<dbReference type="GO" id="GO:0008483">
    <property type="term" value="F:transaminase activity"/>
    <property type="evidence" value="ECO:0007669"/>
    <property type="project" value="UniProtKB-KW"/>
</dbReference>
<organism evidence="5 6">
    <name type="scientific">Acinetobacter baumannii NIPH 80</name>
    <dbReference type="NCBI Taxonomy" id="1217629"/>
    <lineage>
        <taxon>Bacteria</taxon>
        <taxon>Pseudomonadati</taxon>
        <taxon>Pseudomonadota</taxon>
        <taxon>Gammaproteobacteria</taxon>
        <taxon>Moraxellales</taxon>
        <taxon>Moraxellaceae</taxon>
        <taxon>Acinetobacter</taxon>
        <taxon>Acinetobacter calcoaceticus/baumannii complex</taxon>
    </lineage>
</organism>
<dbReference type="PIRSF" id="PIRSF006487">
    <property type="entry name" value="GcvT"/>
    <property type="match status" value="1"/>
</dbReference>
<protein>
    <recommendedName>
        <fullName evidence="7">Aminomethyltransferase</fullName>
    </recommendedName>
</protein>
<evidence type="ECO:0000256" key="1">
    <source>
        <dbReference type="ARBA" id="ARBA00022576"/>
    </source>
</evidence>
<dbReference type="PANTHER" id="PTHR43757:SF2">
    <property type="entry name" value="AMINOMETHYLTRANSFERASE, MITOCHONDRIAL"/>
    <property type="match status" value="1"/>
</dbReference>
<dbReference type="PANTHER" id="PTHR43757">
    <property type="entry name" value="AMINOMETHYLTRANSFERASE"/>
    <property type="match status" value="1"/>
</dbReference>
<evidence type="ECO:0000313" key="6">
    <source>
        <dbReference type="Proteomes" id="UP000013021"/>
    </source>
</evidence>
<comment type="caution">
    <text evidence="5">The sequence shown here is derived from an EMBL/GenBank/DDBJ whole genome shotgun (WGS) entry which is preliminary data.</text>
</comment>
<gene>
    <name evidence="5" type="ORF">F913_00533</name>
</gene>
<evidence type="ECO:0000313" key="5">
    <source>
        <dbReference type="EMBL" id="ENW77000.1"/>
    </source>
</evidence>
<dbReference type="InterPro" id="IPR027266">
    <property type="entry name" value="TrmE/GcvT-like"/>
</dbReference>
<dbReference type="Gene3D" id="4.10.1250.10">
    <property type="entry name" value="Aminomethyltransferase fragment"/>
    <property type="match status" value="1"/>
</dbReference>
<evidence type="ECO:0000259" key="3">
    <source>
        <dbReference type="Pfam" id="PF01571"/>
    </source>
</evidence>
<dbReference type="SUPFAM" id="SSF103025">
    <property type="entry name" value="Folate-binding domain"/>
    <property type="match status" value="1"/>
</dbReference>
<evidence type="ECO:0000256" key="2">
    <source>
        <dbReference type="PIRSR" id="PIRSR006487-1"/>
    </source>
</evidence>